<dbReference type="InterPro" id="IPR011101">
    <property type="entry name" value="DUF5131"/>
</dbReference>
<comment type="caution">
    <text evidence="1">The sequence shown here is derived from an EMBL/GenBank/DDBJ whole genome shotgun (WGS) entry which is preliminary data.</text>
</comment>
<dbReference type="AlphaFoldDB" id="A0A0F9ULS5"/>
<sequence length="309" mass="34051">MPTGISYLDEVWQPVTGCSPCSPGCENCYAATMAQTGRLRNHRRYRGLSKHAKSESGLTIGKWTGEVRCNEEDLTQPLRWKKPRTIGTVFMGDLFHPAVPFAFLDKVFAVMALCLQHTFVTCMKRAERMREYLTESDTERRVAAGMGAYRLDAPWRGLDGLWPLPNVHLGVTVESHGQTNRIVHLLKAPAAHRWLSIEPMLGPVDLTNVANKTRPPAVISGSVLGSDGRGFTPGGANGTGIDGVILGCESGPNRRPFDLDWARRVRDDCQAAGVKLYVKQLSIDGKVVTAPALFPEGLRSRELSWKVNK</sequence>
<name>A0A0F9ULS5_9ZZZZ</name>
<dbReference type="EMBL" id="LAZR01000129">
    <property type="protein sequence ID" value="KKN88407.1"/>
    <property type="molecule type" value="Genomic_DNA"/>
</dbReference>
<proteinExistence type="predicted"/>
<gene>
    <name evidence="1" type="ORF">LCGC14_0249700</name>
</gene>
<reference evidence="1" key="1">
    <citation type="journal article" date="2015" name="Nature">
        <title>Complex archaea that bridge the gap between prokaryotes and eukaryotes.</title>
        <authorList>
            <person name="Spang A."/>
            <person name="Saw J.H."/>
            <person name="Jorgensen S.L."/>
            <person name="Zaremba-Niedzwiedzka K."/>
            <person name="Martijn J."/>
            <person name="Lind A.E."/>
            <person name="van Eijk R."/>
            <person name="Schleper C."/>
            <person name="Guy L."/>
            <person name="Ettema T.J."/>
        </authorList>
    </citation>
    <scope>NUCLEOTIDE SEQUENCE</scope>
</reference>
<dbReference type="Pfam" id="PF07505">
    <property type="entry name" value="DUF5131"/>
    <property type="match status" value="1"/>
</dbReference>
<protein>
    <submittedName>
        <fullName evidence="1">Uncharacterized protein</fullName>
    </submittedName>
</protein>
<organism evidence="1">
    <name type="scientific">marine sediment metagenome</name>
    <dbReference type="NCBI Taxonomy" id="412755"/>
    <lineage>
        <taxon>unclassified sequences</taxon>
        <taxon>metagenomes</taxon>
        <taxon>ecological metagenomes</taxon>
    </lineage>
</organism>
<accession>A0A0F9ULS5</accession>
<evidence type="ECO:0000313" key="1">
    <source>
        <dbReference type="EMBL" id="KKN88407.1"/>
    </source>
</evidence>